<evidence type="ECO:0000256" key="1">
    <source>
        <dbReference type="ARBA" id="ARBA00022553"/>
    </source>
</evidence>
<evidence type="ECO:0000313" key="5">
    <source>
        <dbReference type="Proteomes" id="UP000178747"/>
    </source>
</evidence>
<organism evidence="4 5">
    <name type="scientific">Candidatus Buchananbacteria bacterium RIFCSPHIGHO2_02_FULL_38_8</name>
    <dbReference type="NCBI Taxonomy" id="1797538"/>
    <lineage>
        <taxon>Bacteria</taxon>
        <taxon>Candidatus Buchananiibacteriota</taxon>
    </lineage>
</organism>
<dbReference type="AlphaFoldDB" id="A0A1G1Y6U1"/>
<dbReference type="Gene3D" id="3.40.50.2300">
    <property type="match status" value="1"/>
</dbReference>
<evidence type="ECO:0000313" key="4">
    <source>
        <dbReference type="EMBL" id="OGY47287.1"/>
    </source>
</evidence>
<feature type="modified residue" description="4-aspartylphosphate" evidence="2">
    <location>
        <position position="52"/>
    </location>
</feature>
<reference evidence="4 5" key="1">
    <citation type="journal article" date="2016" name="Nat. Commun.">
        <title>Thousands of microbial genomes shed light on interconnected biogeochemical processes in an aquifer system.</title>
        <authorList>
            <person name="Anantharaman K."/>
            <person name="Brown C.T."/>
            <person name="Hug L.A."/>
            <person name="Sharon I."/>
            <person name="Castelle C.J."/>
            <person name="Probst A.J."/>
            <person name="Thomas B.C."/>
            <person name="Singh A."/>
            <person name="Wilkins M.J."/>
            <person name="Karaoz U."/>
            <person name="Brodie E.L."/>
            <person name="Williams K.H."/>
            <person name="Hubbard S.S."/>
            <person name="Banfield J.F."/>
        </authorList>
    </citation>
    <scope>NUCLEOTIDE SEQUENCE [LARGE SCALE GENOMIC DNA]</scope>
</reference>
<gene>
    <name evidence="4" type="ORF">A3J62_02655</name>
</gene>
<sequence length="121" mass="13382">MAKILLVEDDQTLIEMYQLKIKEGGLDLLLAPDGEIGLELAKKELPAVILLDIMMPKMDGFAVLTELKKDSKTKNIPVLLLTNLGQKADIEKGQKLGANDYIVKSSMTPSQVLEKIKSFLK</sequence>
<evidence type="ECO:0000256" key="2">
    <source>
        <dbReference type="PROSITE-ProRule" id="PRU00169"/>
    </source>
</evidence>
<protein>
    <recommendedName>
        <fullName evidence="3">Response regulatory domain-containing protein</fullName>
    </recommendedName>
</protein>
<dbReference type="PANTHER" id="PTHR43547">
    <property type="entry name" value="TWO-COMPONENT HISTIDINE KINASE"/>
    <property type="match status" value="1"/>
</dbReference>
<dbReference type="PANTHER" id="PTHR43547:SF2">
    <property type="entry name" value="HYBRID SIGNAL TRANSDUCTION HISTIDINE KINASE C"/>
    <property type="match status" value="1"/>
</dbReference>
<dbReference type="CDD" id="cd17574">
    <property type="entry name" value="REC_OmpR"/>
    <property type="match status" value="1"/>
</dbReference>
<dbReference type="InterPro" id="IPR011006">
    <property type="entry name" value="CheY-like_superfamily"/>
</dbReference>
<comment type="caution">
    <text evidence="4">The sequence shown here is derived from an EMBL/GenBank/DDBJ whole genome shotgun (WGS) entry which is preliminary data.</text>
</comment>
<dbReference type="InterPro" id="IPR001789">
    <property type="entry name" value="Sig_transdc_resp-reg_receiver"/>
</dbReference>
<evidence type="ECO:0000259" key="3">
    <source>
        <dbReference type="PROSITE" id="PS50110"/>
    </source>
</evidence>
<dbReference type="Proteomes" id="UP000178747">
    <property type="component" value="Unassembled WGS sequence"/>
</dbReference>
<dbReference type="Pfam" id="PF00072">
    <property type="entry name" value="Response_reg"/>
    <property type="match status" value="1"/>
</dbReference>
<dbReference type="GO" id="GO:0000155">
    <property type="term" value="F:phosphorelay sensor kinase activity"/>
    <property type="evidence" value="ECO:0007669"/>
    <property type="project" value="TreeGrafter"/>
</dbReference>
<keyword evidence="1 2" id="KW-0597">Phosphoprotein</keyword>
<name>A0A1G1Y6U1_9BACT</name>
<accession>A0A1G1Y6U1</accession>
<dbReference type="SMART" id="SM00448">
    <property type="entry name" value="REC"/>
    <property type="match status" value="1"/>
</dbReference>
<dbReference type="SUPFAM" id="SSF52172">
    <property type="entry name" value="CheY-like"/>
    <property type="match status" value="1"/>
</dbReference>
<dbReference type="PROSITE" id="PS50110">
    <property type="entry name" value="RESPONSE_REGULATORY"/>
    <property type="match status" value="1"/>
</dbReference>
<proteinExistence type="predicted"/>
<feature type="domain" description="Response regulatory" evidence="3">
    <location>
        <begin position="3"/>
        <end position="119"/>
    </location>
</feature>
<dbReference type="EMBL" id="MHIH01000039">
    <property type="protein sequence ID" value="OGY47287.1"/>
    <property type="molecule type" value="Genomic_DNA"/>
</dbReference>